<dbReference type="AlphaFoldDB" id="A0A4R5N884"/>
<protein>
    <recommendedName>
        <fullName evidence="3">Preprotein translocase subunit SecB</fullName>
    </recommendedName>
</protein>
<name>A0A4R5N884_9LACO</name>
<proteinExistence type="predicted"/>
<keyword evidence="2" id="KW-1185">Reference proteome</keyword>
<dbReference type="EMBL" id="PUFI01000014">
    <property type="protein sequence ID" value="TDG68057.1"/>
    <property type="molecule type" value="Genomic_DNA"/>
</dbReference>
<organism evidence="1 2">
    <name type="scientific">Leuconostoc fallax</name>
    <dbReference type="NCBI Taxonomy" id="1251"/>
    <lineage>
        <taxon>Bacteria</taxon>
        <taxon>Bacillati</taxon>
        <taxon>Bacillota</taxon>
        <taxon>Bacilli</taxon>
        <taxon>Lactobacillales</taxon>
        <taxon>Lactobacillaceae</taxon>
        <taxon>Leuconostoc</taxon>
    </lineage>
</organism>
<comment type="caution">
    <text evidence="1">The sequence shown here is derived from an EMBL/GenBank/DDBJ whole genome shotgun (WGS) entry which is preliminary data.</text>
</comment>
<reference evidence="1 2" key="1">
    <citation type="journal article" date="2019" name="Appl. Microbiol. Biotechnol.">
        <title>Uncovering carbohydrate metabolism through a genotype-phenotype association study of 56 lactic acid bacteria genomes.</title>
        <authorList>
            <person name="Buron-Moles G."/>
            <person name="Chailyan A."/>
            <person name="Dolejs I."/>
            <person name="Forster J."/>
            <person name="Miks M.H."/>
        </authorList>
    </citation>
    <scope>NUCLEOTIDE SEQUENCE [LARGE SCALE GENOMIC DNA]</scope>
    <source>
        <strain evidence="1 2">ATCC 700006</strain>
    </source>
</reference>
<dbReference type="RefSeq" id="WP_010007822.1">
    <property type="nucleotide sequence ID" value="NZ_PUFI01000014.1"/>
</dbReference>
<evidence type="ECO:0008006" key="3">
    <source>
        <dbReference type="Google" id="ProtNLM"/>
    </source>
</evidence>
<gene>
    <name evidence="1" type="ORF">C5L23_000363</name>
</gene>
<sequence>MKIKYWLYRINNLEYHFNETFPWDRKKGNENCNMNIDNIRVISNEQSSKVSIAFKVTLISHYDNVDEEFRLIKFDYKYIFDMEDFPLNDAEYINNFVFKHGLEAALFSVKDVIKKITDLDYQPRINVNMIAVPFDAENESTENI</sequence>
<evidence type="ECO:0000313" key="2">
    <source>
        <dbReference type="Proteomes" id="UP000295681"/>
    </source>
</evidence>
<dbReference type="Proteomes" id="UP000295681">
    <property type="component" value="Unassembled WGS sequence"/>
</dbReference>
<evidence type="ECO:0000313" key="1">
    <source>
        <dbReference type="EMBL" id="TDG68057.1"/>
    </source>
</evidence>
<accession>A0A4R5N884</accession>
<dbReference type="STRING" id="907931.GCA_000165675_00987"/>